<evidence type="ECO:0000313" key="2">
    <source>
        <dbReference type="EMBL" id="RNA03697.1"/>
    </source>
</evidence>
<gene>
    <name evidence="2" type="ORF">BpHYR1_006181</name>
</gene>
<sequence>MPIRYFTITGGVKQGKTYDSLKIGCRIGPYNLSIIAYCDDIVFLSLTRFHLKLVLDKWSEFGIQWKIHFDPKKSVQYCCEHQGNKLKVSNLTYLGLPIDSQNFLIITGMKNSIKFKGLYPKS</sequence>
<evidence type="ECO:0000259" key="1">
    <source>
        <dbReference type="PROSITE" id="PS50878"/>
    </source>
</evidence>
<dbReference type="Proteomes" id="UP000276133">
    <property type="component" value="Unassembled WGS sequence"/>
</dbReference>
<reference evidence="2 3" key="1">
    <citation type="journal article" date="2018" name="Sci. Rep.">
        <title>Genomic signatures of local adaptation to the degree of environmental predictability in rotifers.</title>
        <authorList>
            <person name="Franch-Gras L."/>
            <person name="Hahn C."/>
            <person name="Garcia-Roger E.M."/>
            <person name="Carmona M.J."/>
            <person name="Serra M."/>
            <person name="Gomez A."/>
        </authorList>
    </citation>
    <scope>NUCLEOTIDE SEQUENCE [LARGE SCALE GENOMIC DNA]</scope>
    <source>
        <strain evidence="2">HYR1</strain>
    </source>
</reference>
<comment type="caution">
    <text evidence="2">The sequence shown here is derived from an EMBL/GenBank/DDBJ whole genome shotgun (WGS) entry which is preliminary data.</text>
</comment>
<organism evidence="2 3">
    <name type="scientific">Brachionus plicatilis</name>
    <name type="common">Marine rotifer</name>
    <name type="synonym">Brachionus muelleri</name>
    <dbReference type="NCBI Taxonomy" id="10195"/>
    <lineage>
        <taxon>Eukaryota</taxon>
        <taxon>Metazoa</taxon>
        <taxon>Spiralia</taxon>
        <taxon>Gnathifera</taxon>
        <taxon>Rotifera</taxon>
        <taxon>Eurotatoria</taxon>
        <taxon>Monogononta</taxon>
        <taxon>Pseudotrocha</taxon>
        <taxon>Ploima</taxon>
        <taxon>Brachionidae</taxon>
        <taxon>Brachionus</taxon>
    </lineage>
</organism>
<dbReference type="AlphaFoldDB" id="A0A3M7PX54"/>
<protein>
    <recommendedName>
        <fullName evidence="1">Reverse transcriptase domain-containing protein</fullName>
    </recommendedName>
</protein>
<dbReference type="PROSITE" id="PS50878">
    <property type="entry name" value="RT_POL"/>
    <property type="match status" value="1"/>
</dbReference>
<proteinExistence type="predicted"/>
<dbReference type="OrthoDB" id="10014409at2759"/>
<dbReference type="InterPro" id="IPR000477">
    <property type="entry name" value="RT_dom"/>
</dbReference>
<evidence type="ECO:0000313" key="3">
    <source>
        <dbReference type="Proteomes" id="UP000276133"/>
    </source>
</evidence>
<keyword evidence="3" id="KW-1185">Reference proteome</keyword>
<dbReference type="EMBL" id="REGN01008389">
    <property type="protein sequence ID" value="RNA03697.1"/>
    <property type="molecule type" value="Genomic_DNA"/>
</dbReference>
<name>A0A3M7PX54_BRAPC</name>
<accession>A0A3M7PX54</accession>
<feature type="domain" description="Reverse transcriptase" evidence="1">
    <location>
        <begin position="1"/>
        <end position="98"/>
    </location>
</feature>